<dbReference type="EMBL" id="CP046908">
    <property type="protein sequence ID" value="QGZ33660.1"/>
    <property type="molecule type" value="Genomic_DNA"/>
</dbReference>
<dbReference type="Proteomes" id="UP000435648">
    <property type="component" value="Chromosome"/>
</dbReference>
<sequence>MKKLFLGRQIRSLREKAQLTQRDFAERLGLSTSYVNQLENNQRPVSAPVLLTLSERFGLDLASLSVDDDDRLIAALQEVFADPVLAGAAPGLQDFKMVSQNAPDFAHALVRLHQAYRQMGEQLAQFDDRLARDEGLARPTPYEEVRDFFHFENNYIHELDLAAEELATRLSPSGRIFARDLAQYLEERHGIAVERRRAGTGGSSGEGTIRRFDREQRRLYLNEALPEATIVFQLAHQIALLEAGDIVEAVVARARFQTPDAAQVARIGLANAYAGGLVLPYRAFLSAAQETRHDLDLIADRFGASLEQVAHRLSTMQRPRLKGIPFFFARVDRAGNITKRHSATKLQFARFGAACPLWNVHRAFESHGAIIRQLAETPDGSRYISLAAHVVKKSGGYSGPVLHYAIALGAEIAHARDIVYCDDLDLTREAAFEPIGVSCRICERLTCPQRSVPPLNRAISIDSDDRRLVPYAIR</sequence>
<keyword evidence="2" id="KW-0805">Transcription regulation</keyword>
<dbReference type="InterPro" id="IPR001387">
    <property type="entry name" value="Cro/C1-type_HTH"/>
</dbReference>
<name>A0A857C3U2_9HYPH</name>
<dbReference type="SUPFAM" id="SSF47413">
    <property type="entry name" value="lambda repressor-like DNA-binding domains"/>
    <property type="match status" value="1"/>
</dbReference>
<dbReference type="PROSITE" id="PS50943">
    <property type="entry name" value="HTH_CROC1"/>
    <property type="match status" value="1"/>
</dbReference>
<dbReference type="PIRSF" id="PIRSF019251">
    <property type="entry name" value="Rv0465c"/>
    <property type="match status" value="1"/>
</dbReference>
<accession>A0A857C3U2</accession>
<organism evidence="6 7">
    <name type="scientific">Stappia indica</name>
    <dbReference type="NCBI Taxonomy" id="538381"/>
    <lineage>
        <taxon>Bacteria</taxon>
        <taxon>Pseudomonadati</taxon>
        <taxon>Pseudomonadota</taxon>
        <taxon>Alphaproteobacteria</taxon>
        <taxon>Hyphomicrobiales</taxon>
        <taxon>Stappiaceae</taxon>
        <taxon>Stappia</taxon>
    </lineage>
</organism>
<evidence type="ECO:0000256" key="1">
    <source>
        <dbReference type="ARBA" id="ARBA00007227"/>
    </source>
</evidence>
<dbReference type="GO" id="GO:0003677">
    <property type="term" value="F:DNA binding"/>
    <property type="evidence" value="ECO:0007669"/>
    <property type="project" value="UniProtKB-KW"/>
</dbReference>
<dbReference type="KEGG" id="siw:GH266_03550"/>
<dbReference type="CDD" id="cd00093">
    <property type="entry name" value="HTH_XRE"/>
    <property type="match status" value="1"/>
</dbReference>
<feature type="domain" description="HTH cro/C1-type" evidence="5">
    <location>
        <begin position="10"/>
        <end position="64"/>
    </location>
</feature>
<dbReference type="OrthoDB" id="1123084at2"/>
<dbReference type="RefSeq" id="WP_158192667.1">
    <property type="nucleotide sequence ID" value="NZ_CP046908.1"/>
</dbReference>
<evidence type="ECO:0000256" key="3">
    <source>
        <dbReference type="ARBA" id="ARBA00023125"/>
    </source>
</evidence>
<evidence type="ECO:0000256" key="4">
    <source>
        <dbReference type="ARBA" id="ARBA00023163"/>
    </source>
</evidence>
<dbReference type="GO" id="GO:0005829">
    <property type="term" value="C:cytosol"/>
    <property type="evidence" value="ECO:0007669"/>
    <property type="project" value="TreeGrafter"/>
</dbReference>
<dbReference type="InterPro" id="IPR010982">
    <property type="entry name" value="Lambda_DNA-bd_dom_sf"/>
</dbReference>
<comment type="similarity">
    <text evidence="1">Belongs to the short-chain fatty acyl-CoA assimilation regulator (ScfR) family.</text>
</comment>
<dbReference type="PANTHER" id="PTHR46797:SF23">
    <property type="entry name" value="HTH-TYPE TRANSCRIPTIONAL REGULATOR SUTR"/>
    <property type="match status" value="1"/>
</dbReference>
<dbReference type="InterPro" id="IPR050807">
    <property type="entry name" value="TransReg_Diox_bact_type"/>
</dbReference>
<dbReference type="Gene3D" id="1.10.260.40">
    <property type="entry name" value="lambda repressor-like DNA-binding domains"/>
    <property type="match status" value="1"/>
</dbReference>
<dbReference type="Pfam" id="PF09856">
    <property type="entry name" value="ScfRs"/>
    <property type="match status" value="1"/>
</dbReference>
<dbReference type="SMART" id="SM00530">
    <property type="entry name" value="HTH_XRE"/>
    <property type="match status" value="1"/>
</dbReference>
<keyword evidence="3" id="KW-0238">DNA-binding</keyword>
<evidence type="ECO:0000259" key="5">
    <source>
        <dbReference type="PROSITE" id="PS50943"/>
    </source>
</evidence>
<reference evidence="6 7" key="1">
    <citation type="submission" date="2019-12" db="EMBL/GenBank/DDBJ databases">
        <title>The genome of Stappia indica PHM037.</title>
        <authorList>
            <person name="Kacar D."/>
            <person name="Galan B."/>
            <person name="Canedo L."/>
            <person name="Rodriguez P."/>
            <person name="de la Calle F."/>
            <person name="Garcia J.L."/>
        </authorList>
    </citation>
    <scope>NUCLEOTIDE SEQUENCE [LARGE SCALE GENOMIC DNA]</scope>
    <source>
        <strain evidence="6 7">PHM037</strain>
    </source>
</reference>
<dbReference type="Pfam" id="PF06114">
    <property type="entry name" value="Peptidase_M78"/>
    <property type="match status" value="1"/>
</dbReference>
<evidence type="ECO:0000313" key="6">
    <source>
        <dbReference type="EMBL" id="QGZ33660.1"/>
    </source>
</evidence>
<dbReference type="InterPro" id="IPR026281">
    <property type="entry name" value="HTH_RamB"/>
</dbReference>
<dbReference type="GO" id="GO:0003700">
    <property type="term" value="F:DNA-binding transcription factor activity"/>
    <property type="evidence" value="ECO:0007669"/>
    <property type="project" value="TreeGrafter"/>
</dbReference>
<gene>
    <name evidence="6" type="ORF">GH266_03550</name>
</gene>
<evidence type="ECO:0000256" key="2">
    <source>
        <dbReference type="ARBA" id="ARBA00023015"/>
    </source>
</evidence>
<keyword evidence="4" id="KW-0804">Transcription</keyword>
<evidence type="ECO:0000313" key="7">
    <source>
        <dbReference type="Proteomes" id="UP000435648"/>
    </source>
</evidence>
<dbReference type="Pfam" id="PF01381">
    <property type="entry name" value="HTH_3"/>
    <property type="match status" value="1"/>
</dbReference>
<dbReference type="InterPro" id="IPR010359">
    <property type="entry name" value="IrrE_HExxH"/>
</dbReference>
<dbReference type="AlphaFoldDB" id="A0A857C3U2"/>
<proteinExistence type="inferred from homology"/>
<dbReference type="PANTHER" id="PTHR46797">
    <property type="entry name" value="HTH-TYPE TRANSCRIPTIONAL REGULATOR"/>
    <property type="match status" value="1"/>
</dbReference>
<dbReference type="InterPro" id="IPR018653">
    <property type="entry name" value="ScfR_C"/>
</dbReference>
<protein>
    <submittedName>
        <fullName evidence="6">ImmA/IrrE family metallo-endopeptidase</fullName>
    </submittedName>
</protein>